<dbReference type="InterPro" id="IPR010260">
    <property type="entry name" value="AlpA"/>
</dbReference>
<dbReference type="EMBL" id="MOXD01000003">
    <property type="protein sequence ID" value="OMQ24613.1"/>
    <property type="molecule type" value="Genomic_DNA"/>
</dbReference>
<gene>
    <name evidence="1" type="ORF">BMI79_07260</name>
</gene>
<keyword evidence="2" id="KW-1185">Reference proteome</keyword>
<dbReference type="Gene3D" id="1.10.238.160">
    <property type="match status" value="1"/>
</dbReference>
<dbReference type="Proteomes" id="UP000216021">
    <property type="component" value="Unassembled WGS sequence"/>
</dbReference>
<dbReference type="RefSeq" id="WP_076941495.1">
    <property type="nucleotide sequence ID" value="NZ_MOXD01000003.1"/>
</dbReference>
<organism evidence="1 2">
    <name type="scientific">Serratia oryzae</name>
    <dbReference type="NCBI Taxonomy" id="2034155"/>
    <lineage>
        <taxon>Bacteria</taxon>
        <taxon>Pseudomonadati</taxon>
        <taxon>Pseudomonadota</taxon>
        <taxon>Gammaproteobacteria</taxon>
        <taxon>Enterobacterales</taxon>
        <taxon>Yersiniaceae</taxon>
        <taxon>Serratia</taxon>
    </lineage>
</organism>
<proteinExistence type="predicted"/>
<dbReference type="AlphaFoldDB" id="A0A1S8CKZ3"/>
<dbReference type="OrthoDB" id="5986966at2"/>
<accession>A0A1S8CKZ3</accession>
<comment type="caution">
    <text evidence="1">The sequence shown here is derived from an EMBL/GenBank/DDBJ whole genome shotgun (WGS) entry which is preliminary data.</text>
</comment>
<sequence>MPSPIKSLLNDQFVDMAFIVAHTGMTDKWFYKLIALGRFPPAIKFGRRSRWLKSEVLAWEVERIRESRPDYIPPDYQELSVVGL</sequence>
<name>A0A1S8CKZ3_9GAMM</name>
<dbReference type="Pfam" id="PF05930">
    <property type="entry name" value="Phage_AlpA"/>
    <property type="match status" value="1"/>
</dbReference>
<protein>
    <submittedName>
        <fullName evidence="1">Rha family transcriptional regulator</fullName>
    </submittedName>
</protein>
<evidence type="ECO:0000313" key="2">
    <source>
        <dbReference type="Proteomes" id="UP000216021"/>
    </source>
</evidence>
<dbReference type="STRING" id="2034155.BMI79_07260"/>
<reference evidence="1 2" key="1">
    <citation type="submission" date="2016-11" db="EMBL/GenBank/DDBJ databases">
        <title>Rahnella oryzae sp. nov., isolated from rice root.</title>
        <authorList>
            <person name="Zhang X.-X."/>
            <person name="Zhang J."/>
        </authorList>
    </citation>
    <scope>NUCLEOTIDE SEQUENCE [LARGE SCALE GENOMIC DNA]</scope>
    <source>
        <strain evidence="1 2">J11-6</strain>
    </source>
</reference>
<evidence type="ECO:0000313" key="1">
    <source>
        <dbReference type="EMBL" id="OMQ24613.1"/>
    </source>
</evidence>